<dbReference type="Proteomes" id="UP000435112">
    <property type="component" value="Unassembled WGS sequence"/>
</dbReference>
<dbReference type="EMBL" id="QXFU01000380">
    <property type="protein sequence ID" value="KAE9035068.1"/>
    <property type="molecule type" value="Genomic_DNA"/>
</dbReference>
<organism evidence="1 2">
    <name type="scientific">Phytophthora rubi</name>
    <dbReference type="NCBI Taxonomy" id="129364"/>
    <lineage>
        <taxon>Eukaryota</taxon>
        <taxon>Sar</taxon>
        <taxon>Stramenopiles</taxon>
        <taxon>Oomycota</taxon>
        <taxon>Peronosporomycetes</taxon>
        <taxon>Peronosporales</taxon>
        <taxon>Peronosporaceae</taxon>
        <taxon>Phytophthora</taxon>
    </lineage>
</organism>
<comment type="caution">
    <text evidence="1">The sequence shown here is derived from an EMBL/GenBank/DDBJ whole genome shotgun (WGS) entry which is preliminary data.</text>
</comment>
<accession>A0A6A3MTT5</accession>
<gene>
    <name evidence="1" type="ORF">PR002_g7791</name>
</gene>
<evidence type="ECO:0000313" key="1">
    <source>
        <dbReference type="EMBL" id="KAE9035068.1"/>
    </source>
</evidence>
<reference evidence="1 2" key="1">
    <citation type="submission" date="2018-09" db="EMBL/GenBank/DDBJ databases">
        <title>Genomic investigation of the strawberry pathogen Phytophthora fragariae indicates pathogenicity is determined by transcriptional variation in three key races.</title>
        <authorList>
            <person name="Adams T.M."/>
            <person name="Armitage A.D."/>
            <person name="Sobczyk M.K."/>
            <person name="Bates H.J."/>
            <person name="Dunwell J.M."/>
            <person name="Nellist C.F."/>
            <person name="Harrison R.J."/>
        </authorList>
    </citation>
    <scope>NUCLEOTIDE SEQUENCE [LARGE SCALE GENOMIC DNA]</scope>
    <source>
        <strain evidence="1 2">SCRP324</strain>
    </source>
</reference>
<dbReference type="AlphaFoldDB" id="A0A6A3MTT5"/>
<sequence>MTKRDTTLVGVLLEAFLVLLTAAAYTGTYIQRVNTTANTFKTSFTYLSVRSPCPRS</sequence>
<evidence type="ECO:0000313" key="2">
    <source>
        <dbReference type="Proteomes" id="UP000435112"/>
    </source>
</evidence>
<protein>
    <submittedName>
        <fullName evidence="1">Uncharacterized protein</fullName>
    </submittedName>
</protein>
<proteinExistence type="predicted"/>
<name>A0A6A3MTT5_9STRA</name>